<name>E2DNP2_ECOLX</name>
<protein>
    <recommendedName>
        <fullName evidence="6">Putative O-antigen transporter</fullName>
    </recommendedName>
</protein>
<sequence length="417" mass="47567">MSGVKKKLLKNFFSLSMLQGLNYLIPIITMPYLFRTLGPYYFGVLAIATAAINYLVVITDYGFNFIATKDISVNRENKEKLIEIYSSVLTIKLLLCLLCFFILLLILFFSKQDCFFIQVYIFTYGIVLGQSLFSTWFFQGVEEMKYITLINVVFKLSATLFIFIIVRSKDDVLFVPIISSLGYILSGLASFFIIQRKYLISFQPQTLMTIKVYFSKNWNMFISNFFTLLYRNSNVLILGFFSSASIVASYAIAEKIIKAIQSIQMIFGTACYPYLAKKFNNDHSSFYEISKKYWLIILLAYFLLTLIVYFLSPVAIYYSTGYSDFMAIQLMKIMSFLILFGGLDYTLGVLGLIPMGYSKYFSNSVVITGIFSITLSALLSKYYGGYGASISIVLCEVLLLVALSLKIKSLYLSRGRK</sequence>
<keyword evidence="2" id="KW-1003">Cell membrane</keyword>
<feature type="transmembrane region" description="Helical" evidence="7">
    <location>
        <begin position="385"/>
        <end position="407"/>
    </location>
</feature>
<dbReference type="GO" id="GO:0005886">
    <property type="term" value="C:plasma membrane"/>
    <property type="evidence" value="ECO:0007669"/>
    <property type="project" value="UniProtKB-SubCell"/>
</dbReference>
<dbReference type="InterPro" id="IPR050833">
    <property type="entry name" value="Poly_Biosynth_Transport"/>
</dbReference>
<dbReference type="InterPro" id="IPR002797">
    <property type="entry name" value="Polysacc_synth"/>
</dbReference>
<evidence type="ECO:0000256" key="1">
    <source>
        <dbReference type="ARBA" id="ARBA00004651"/>
    </source>
</evidence>
<dbReference type="PANTHER" id="PTHR30250:SF11">
    <property type="entry name" value="O-ANTIGEN TRANSPORTER-RELATED"/>
    <property type="match status" value="1"/>
</dbReference>
<evidence type="ECO:0000256" key="7">
    <source>
        <dbReference type="SAM" id="Phobius"/>
    </source>
</evidence>
<feature type="transmembrane region" description="Helical" evidence="7">
    <location>
        <begin position="172"/>
        <end position="194"/>
    </location>
</feature>
<feature type="transmembrane region" description="Helical" evidence="7">
    <location>
        <begin position="146"/>
        <end position="166"/>
    </location>
</feature>
<evidence type="ECO:0000313" key="8">
    <source>
        <dbReference type="EMBL" id="ADN43870.1"/>
    </source>
</evidence>
<evidence type="ECO:0000256" key="4">
    <source>
        <dbReference type="ARBA" id="ARBA00022989"/>
    </source>
</evidence>
<keyword evidence="3 7" id="KW-0812">Transmembrane</keyword>
<dbReference type="Pfam" id="PF01943">
    <property type="entry name" value="Polysacc_synt"/>
    <property type="match status" value="1"/>
</dbReference>
<organism evidence="8">
    <name type="scientific">Escherichia coli</name>
    <dbReference type="NCBI Taxonomy" id="562"/>
    <lineage>
        <taxon>Bacteria</taxon>
        <taxon>Pseudomonadati</taxon>
        <taxon>Pseudomonadota</taxon>
        <taxon>Gammaproteobacteria</taxon>
        <taxon>Enterobacterales</taxon>
        <taxon>Enterobacteriaceae</taxon>
        <taxon>Escherichia</taxon>
    </lineage>
</organism>
<reference evidence="8" key="1">
    <citation type="journal article" date="2010" name="Mol. Cell. Probes">
        <title>Development of a serogroup-specific multiplex PCR assay to detect a set of Escherichia coli serogroups based on the identification of their O-antigen gene clusters.</title>
        <authorList>
            <person name="Wang Q."/>
            <person name="Ruan X."/>
            <person name="Wei D."/>
            <person name="Hu Z."/>
            <person name="Wu L."/>
            <person name="Yu T."/>
            <person name="Feng L."/>
            <person name="Wang L."/>
        </authorList>
    </citation>
    <scope>NUCLEOTIDE SEQUENCE</scope>
    <source>
        <strain evidence="8">E1020-72</strain>
    </source>
</reference>
<feature type="transmembrane region" description="Helical" evidence="7">
    <location>
        <begin position="295"/>
        <end position="318"/>
    </location>
</feature>
<dbReference type="PANTHER" id="PTHR30250">
    <property type="entry name" value="PST FAMILY PREDICTED COLANIC ACID TRANSPORTER"/>
    <property type="match status" value="1"/>
</dbReference>
<evidence type="ECO:0000256" key="6">
    <source>
        <dbReference type="ARBA" id="ARBA00049738"/>
    </source>
</evidence>
<evidence type="ECO:0000256" key="2">
    <source>
        <dbReference type="ARBA" id="ARBA00022475"/>
    </source>
</evidence>
<accession>E2DNP2</accession>
<feature type="transmembrane region" description="Helical" evidence="7">
    <location>
        <begin position="40"/>
        <end position="63"/>
    </location>
</feature>
<dbReference type="CDD" id="cd13128">
    <property type="entry name" value="MATE_Wzx_like"/>
    <property type="match status" value="1"/>
</dbReference>
<evidence type="ECO:0000256" key="5">
    <source>
        <dbReference type="ARBA" id="ARBA00023136"/>
    </source>
</evidence>
<gene>
    <name evidence="8" type="primary">wzx</name>
</gene>
<keyword evidence="5 7" id="KW-0472">Membrane</keyword>
<proteinExistence type="predicted"/>
<feature type="transmembrane region" description="Helical" evidence="7">
    <location>
        <begin position="330"/>
        <end position="353"/>
    </location>
</feature>
<feature type="transmembrane region" description="Helical" evidence="7">
    <location>
        <begin position="84"/>
        <end position="109"/>
    </location>
</feature>
<feature type="transmembrane region" description="Helical" evidence="7">
    <location>
        <begin position="235"/>
        <end position="253"/>
    </location>
</feature>
<dbReference type="AlphaFoldDB" id="E2DNP2"/>
<feature type="transmembrane region" description="Helical" evidence="7">
    <location>
        <begin position="360"/>
        <end position="379"/>
    </location>
</feature>
<comment type="subcellular location">
    <subcellularLocation>
        <location evidence="1">Cell membrane</location>
        <topology evidence="1">Multi-pass membrane protein</topology>
    </subcellularLocation>
</comment>
<feature type="transmembrane region" description="Helical" evidence="7">
    <location>
        <begin position="115"/>
        <end position="139"/>
    </location>
</feature>
<feature type="transmembrane region" description="Helical" evidence="7">
    <location>
        <begin position="12"/>
        <end position="34"/>
    </location>
</feature>
<keyword evidence="4 7" id="KW-1133">Transmembrane helix</keyword>
<dbReference type="EMBL" id="GU068044">
    <property type="protein sequence ID" value="ADN43870.1"/>
    <property type="molecule type" value="Genomic_DNA"/>
</dbReference>
<evidence type="ECO:0000256" key="3">
    <source>
        <dbReference type="ARBA" id="ARBA00022692"/>
    </source>
</evidence>